<proteinExistence type="predicted"/>
<organism evidence="1">
    <name type="scientific">Lepeophtheirus salmonis</name>
    <name type="common">Salmon louse</name>
    <name type="synonym">Caligus salmonis</name>
    <dbReference type="NCBI Taxonomy" id="72036"/>
    <lineage>
        <taxon>Eukaryota</taxon>
        <taxon>Metazoa</taxon>
        <taxon>Ecdysozoa</taxon>
        <taxon>Arthropoda</taxon>
        <taxon>Crustacea</taxon>
        <taxon>Multicrustacea</taxon>
        <taxon>Hexanauplia</taxon>
        <taxon>Copepoda</taxon>
        <taxon>Siphonostomatoida</taxon>
        <taxon>Caligidae</taxon>
        <taxon>Lepeophtheirus</taxon>
    </lineage>
</organism>
<dbReference type="EMBL" id="HACA01005593">
    <property type="protein sequence ID" value="CDW22954.1"/>
    <property type="molecule type" value="Transcribed_RNA"/>
</dbReference>
<reference evidence="1" key="1">
    <citation type="submission" date="2014-05" db="EMBL/GenBank/DDBJ databases">
        <authorList>
            <person name="Chronopoulou M."/>
        </authorList>
    </citation>
    <scope>NUCLEOTIDE SEQUENCE</scope>
    <source>
        <tissue evidence="1">Whole organism</tissue>
    </source>
</reference>
<sequence>MWAIDIGVSHQTVYRPIEKVIGQSLVMVKRPLLAPVMKETPLFRCTTLSSSFELFFDTFGTLQT</sequence>
<dbReference type="AlphaFoldDB" id="A0A0K2TA44"/>
<name>A0A0K2TA44_LEPSM</name>
<evidence type="ECO:0000313" key="1">
    <source>
        <dbReference type="EMBL" id="CDW22954.1"/>
    </source>
</evidence>
<accession>A0A0K2TA44</accession>
<protein>
    <submittedName>
        <fullName evidence="1">Uncharacterized protein</fullName>
    </submittedName>
</protein>